<dbReference type="SUPFAM" id="SSF111352">
    <property type="entry name" value="Ammonium transporter"/>
    <property type="match status" value="1"/>
</dbReference>
<dbReference type="EMBL" id="JARBDR010000903">
    <property type="protein sequence ID" value="KAJ8304985.1"/>
    <property type="molecule type" value="Genomic_DNA"/>
</dbReference>
<keyword evidence="4 5" id="KW-0472">Membrane</keyword>
<dbReference type="Pfam" id="PF00909">
    <property type="entry name" value="Ammonium_transp"/>
    <property type="match status" value="1"/>
</dbReference>
<dbReference type="InterPro" id="IPR029020">
    <property type="entry name" value="Ammonium/urea_transptr"/>
</dbReference>
<proteinExistence type="predicted"/>
<accession>A0ABQ9EIH8</accession>
<feature type="transmembrane region" description="Helical" evidence="5">
    <location>
        <begin position="12"/>
        <end position="41"/>
    </location>
</feature>
<feature type="transmembrane region" description="Helical" evidence="5">
    <location>
        <begin position="135"/>
        <end position="164"/>
    </location>
</feature>
<protein>
    <recommendedName>
        <fullName evidence="6">Ammonium transporter AmtB-like domain-containing protein</fullName>
    </recommendedName>
</protein>
<evidence type="ECO:0000313" key="7">
    <source>
        <dbReference type="EMBL" id="KAJ8304985.1"/>
    </source>
</evidence>
<dbReference type="Proteomes" id="UP001217089">
    <property type="component" value="Unassembled WGS sequence"/>
</dbReference>
<evidence type="ECO:0000256" key="4">
    <source>
        <dbReference type="ARBA" id="ARBA00023136"/>
    </source>
</evidence>
<evidence type="ECO:0000256" key="1">
    <source>
        <dbReference type="ARBA" id="ARBA00004141"/>
    </source>
</evidence>
<dbReference type="InterPro" id="IPR024041">
    <property type="entry name" value="NH4_transpt_AmtB-like_dom"/>
</dbReference>
<evidence type="ECO:0000259" key="6">
    <source>
        <dbReference type="Pfam" id="PF00909"/>
    </source>
</evidence>
<comment type="caution">
    <text evidence="7">The sequence shown here is derived from an EMBL/GenBank/DDBJ whole genome shotgun (WGS) entry which is preliminary data.</text>
</comment>
<evidence type="ECO:0000256" key="2">
    <source>
        <dbReference type="ARBA" id="ARBA00022692"/>
    </source>
</evidence>
<feature type="transmembrane region" description="Helical" evidence="5">
    <location>
        <begin position="229"/>
        <end position="251"/>
    </location>
</feature>
<dbReference type="PANTHER" id="PTHR11730:SF58">
    <property type="entry name" value="AMMONIUM TRANSPORTER"/>
    <property type="match status" value="1"/>
</dbReference>
<dbReference type="Gene3D" id="1.10.3430.10">
    <property type="entry name" value="Ammonium transporter AmtB like domains"/>
    <property type="match status" value="1"/>
</dbReference>
<sequence>MLNTFIFAIPAHWIWAIVDIAGAGPVHLVGGLSGLIATLMLKPRYERFKSNVVPLMGSPTNAILGMLCYGIFSILCVFHSRWGFLGFACGSTFGISGLKWKLAARSAVAAVCTSISGGIVGLTLSYIVNNRKFDIAYMINGILAICVLVQPVEAIIIGVVGALISEGTVAILNKLHIDDPVGCIGIHACSGTWSLLAAGIFVKKDILAGAINLETVDDGLFKSGRLRQLGIQCLAVLAISVWTIITGFLFLKLIDLTIGLRVPLGEEILGADIVEHSVTGVIYDKKTKQIIHQSGTDDGTLNRGNIKNLDLLKDQKKNRKYSHSLDYHVEDEDIRSRDINLFKDIKNVEKNCSSRKKLDDICMFCLCKIPCVCCSKPNKEIDNIDHTTPDLDLNENKNMSICNANIPKKLLRRNNSNCDKIHANEAYHDLHM</sequence>
<name>A0ABQ9EIH8_TEGGR</name>
<evidence type="ECO:0000256" key="5">
    <source>
        <dbReference type="SAM" id="Phobius"/>
    </source>
</evidence>
<dbReference type="PANTHER" id="PTHR11730">
    <property type="entry name" value="AMMONIUM TRANSPORTER"/>
    <property type="match status" value="1"/>
</dbReference>
<feature type="transmembrane region" description="Helical" evidence="5">
    <location>
        <begin position="62"/>
        <end position="82"/>
    </location>
</feature>
<feature type="transmembrane region" description="Helical" evidence="5">
    <location>
        <begin position="102"/>
        <end position="128"/>
    </location>
</feature>
<keyword evidence="3 5" id="KW-1133">Transmembrane helix</keyword>
<comment type="subcellular location">
    <subcellularLocation>
        <location evidence="1">Membrane</location>
        <topology evidence="1">Multi-pass membrane protein</topology>
    </subcellularLocation>
</comment>
<keyword evidence="2 5" id="KW-0812">Transmembrane</keyword>
<reference evidence="7 8" key="1">
    <citation type="submission" date="2022-12" db="EMBL/GenBank/DDBJ databases">
        <title>Chromosome-level genome of Tegillarca granosa.</title>
        <authorList>
            <person name="Kim J."/>
        </authorList>
    </citation>
    <scope>NUCLEOTIDE SEQUENCE [LARGE SCALE GENOMIC DNA]</scope>
    <source>
        <strain evidence="7">Teg-2019</strain>
        <tissue evidence="7">Adductor muscle</tissue>
    </source>
</reference>
<feature type="domain" description="Ammonium transporter AmtB-like" evidence="6">
    <location>
        <begin position="2"/>
        <end position="278"/>
    </location>
</feature>
<gene>
    <name evidence="7" type="ORF">KUTeg_018568</name>
</gene>
<organism evidence="7 8">
    <name type="scientific">Tegillarca granosa</name>
    <name type="common">Malaysian cockle</name>
    <name type="synonym">Anadara granosa</name>
    <dbReference type="NCBI Taxonomy" id="220873"/>
    <lineage>
        <taxon>Eukaryota</taxon>
        <taxon>Metazoa</taxon>
        <taxon>Spiralia</taxon>
        <taxon>Lophotrochozoa</taxon>
        <taxon>Mollusca</taxon>
        <taxon>Bivalvia</taxon>
        <taxon>Autobranchia</taxon>
        <taxon>Pteriomorphia</taxon>
        <taxon>Arcoida</taxon>
        <taxon>Arcoidea</taxon>
        <taxon>Arcidae</taxon>
        <taxon>Tegillarca</taxon>
    </lineage>
</organism>
<evidence type="ECO:0000256" key="3">
    <source>
        <dbReference type="ARBA" id="ARBA00022989"/>
    </source>
</evidence>
<evidence type="ECO:0000313" key="8">
    <source>
        <dbReference type="Proteomes" id="UP001217089"/>
    </source>
</evidence>
<feature type="transmembrane region" description="Helical" evidence="5">
    <location>
        <begin position="184"/>
        <end position="202"/>
    </location>
</feature>
<keyword evidence="8" id="KW-1185">Reference proteome</keyword>